<protein>
    <submittedName>
        <fullName evidence="3">Formyl-CoA transferase</fullName>
    </submittedName>
</protein>
<dbReference type="EMBL" id="NEVK01000006">
    <property type="protein sequence ID" value="OZI18039.1"/>
    <property type="molecule type" value="Genomic_DNA"/>
</dbReference>
<dbReference type="PANTHER" id="PTHR48207">
    <property type="entry name" value="SUCCINATE--HYDROXYMETHYLGLUTARATE COA-TRANSFERASE"/>
    <property type="match status" value="1"/>
</dbReference>
<name>A0A261QZ47_9BORD</name>
<organism evidence="3 4">
    <name type="scientific">Bordetella genomosp. 7</name>
    <dbReference type="NCBI Taxonomy" id="1416805"/>
    <lineage>
        <taxon>Bacteria</taxon>
        <taxon>Pseudomonadati</taxon>
        <taxon>Pseudomonadota</taxon>
        <taxon>Betaproteobacteria</taxon>
        <taxon>Burkholderiales</taxon>
        <taxon>Alcaligenaceae</taxon>
        <taxon>Bordetella</taxon>
    </lineage>
</organism>
<dbReference type="Gene3D" id="3.40.50.10540">
    <property type="entry name" value="Crotonobetainyl-coa:carnitine coa-transferase, domain 1"/>
    <property type="match status" value="1"/>
</dbReference>
<dbReference type="Proteomes" id="UP000216947">
    <property type="component" value="Unassembled WGS sequence"/>
</dbReference>
<evidence type="ECO:0000313" key="4">
    <source>
        <dbReference type="Proteomes" id="UP000216947"/>
    </source>
</evidence>
<dbReference type="Gene3D" id="3.30.1540.10">
    <property type="entry name" value="formyl-coa transferase, domain 3"/>
    <property type="match status" value="1"/>
</dbReference>
<dbReference type="GO" id="GO:0008410">
    <property type="term" value="F:CoA-transferase activity"/>
    <property type="evidence" value="ECO:0007669"/>
    <property type="project" value="TreeGrafter"/>
</dbReference>
<accession>A0A261QZ47</accession>
<feature type="region of interest" description="Disordered" evidence="2">
    <location>
        <begin position="417"/>
        <end position="439"/>
    </location>
</feature>
<comment type="caution">
    <text evidence="3">The sequence shown here is derived from an EMBL/GenBank/DDBJ whole genome shotgun (WGS) entry which is preliminary data.</text>
</comment>
<dbReference type="RefSeq" id="WP_094797028.1">
    <property type="nucleotide sequence ID" value="NZ_NEVK01000006.1"/>
</dbReference>
<evidence type="ECO:0000313" key="3">
    <source>
        <dbReference type="EMBL" id="OZI18039.1"/>
    </source>
</evidence>
<dbReference type="InterPro" id="IPR044855">
    <property type="entry name" value="CoA-Trfase_III_dom3_sf"/>
</dbReference>
<evidence type="ECO:0000256" key="2">
    <source>
        <dbReference type="SAM" id="MobiDB-lite"/>
    </source>
</evidence>
<dbReference type="InterPro" id="IPR050483">
    <property type="entry name" value="CoA-transferase_III_domain"/>
</dbReference>
<dbReference type="InterPro" id="IPR003673">
    <property type="entry name" value="CoA-Trfase_fam_III"/>
</dbReference>
<dbReference type="AlphaFoldDB" id="A0A261QZ47"/>
<sequence length="439" mass="47007">MSALKGIKVLELGTLIAGPFAARMLGEFGAEVIKVETPHGPDGTGGGDPIRSWRHLHEGNSLWWTVQARNKKSIALNLKDPRGREIARRLALDADIVIENYRPGVLEKWGLGYEQLRQVNPALIMVRLSGYGQTGPMRDAPGFGAIAESMGGLRYVSGHPDRPPVRVGISVGDSIAALHAVIGAMMALRHRDATGGRWNGKPGPDSVAGQGQMVDVALYESVFNLMESLVPEYDVAGVVRERTGGALPGIVPSNTYTTRDGQNVVIAGNGDAIFNRLMRAIGRDDLANDPQLARNDGRARRVEEIDGAIQAWCGTRTIDQALEVMRAADVPVGKIYSVADMFADPQFIARGMIEQHRFPDGSPVKLPAVVPRLSETPGGTRWLGPRLGEHTEEVLKSLEYDAAAIVELAQAGAIGLPPQPASPAGACRQPQDGLPGRTT</sequence>
<dbReference type="PANTHER" id="PTHR48207:SF3">
    <property type="entry name" value="SUCCINATE--HYDROXYMETHYLGLUTARATE COA-TRANSFERASE"/>
    <property type="match status" value="1"/>
</dbReference>
<gene>
    <name evidence="3" type="ORF">CAL19_13250</name>
</gene>
<dbReference type="InterPro" id="IPR023606">
    <property type="entry name" value="CoA-Trfase_III_dom_1_sf"/>
</dbReference>
<reference evidence="4" key="1">
    <citation type="submission" date="2017-05" db="EMBL/GenBank/DDBJ databases">
        <title>Complete and WGS of Bordetella genogroups.</title>
        <authorList>
            <person name="Spilker T."/>
            <person name="Lipuma J."/>
        </authorList>
    </citation>
    <scope>NUCLEOTIDE SEQUENCE [LARGE SCALE GENOMIC DNA]</scope>
    <source>
        <strain evidence="4">AU18089</strain>
    </source>
</reference>
<proteinExistence type="predicted"/>
<dbReference type="Pfam" id="PF02515">
    <property type="entry name" value="CoA_transf_3"/>
    <property type="match status" value="1"/>
</dbReference>
<keyword evidence="4" id="KW-1185">Reference proteome</keyword>
<dbReference type="SUPFAM" id="SSF89796">
    <property type="entry name" value="CoA-transferase family III (CaiB/BaiF)"/>
    <property type="match status" value="1"/>
</dbReference>
<keyword evidence="1 3" id="KW-0808">Transferase</keyword>
<evidence type="ECO:0000256" key="1">
    <source>
        <dbReference type="ARBA" id="ARBA00022679"/>
    </source>
</evidence>